<keyword evidence="4 5" id="KW-0472">Membrane</keyword>
<evidence type="ECO:0000256" key="3">
    <source>
        <dbReference type="ARBA" id="ARBA00022989"/>
    </source>
</evidence>
<comment type="subcellular location">
    <subcellularLocation>
        <location evidence="1">Membrane</location>
        <topology evidence="1">Multi-pass membrane protein</topology>
    </subcellularLocation>
</comment>
<dbReference type="GO" id="GO:0016020">
    <property type="term" value="C:membrane"/>
    <property type="evidence" value="ECO:0007669"/>
    <property type="project" value="UniProtKB-SubCell"/>
</dbReference>
<feature type="transmembrane region" description="Helical" evidence="5">
    <location>
        <begin position="67"/>
        <end position="85"/>
    </location>
</feature>
<keyword evidence="3 5" id="KW-1133">Transmembrane helix</keyword>
<feature type="transmembrane region" description="Helical" evidence="5">
    <location>
        <begin position="119"/>
        <end position="139"/>
    </location>
</feature>
<evidence type="ECO:0000256" key="5">
    <source>
        <dbReference type="SAM" id="Phobius"/>
    </source>
</evidence>
<dbReference type="InterPro" id="IPR009915">
    <property type="entry name" value="NnrU_dom"/>
</dbReference>
<evidence type="ECO:0000256" key="2">
    <source>
        <dbReference type="ARBA" id="ARBA00022692"/>
    </source>
</evidence>
<feature type="transmembrane region" description="Helical" evidence="5">
    <location>
        <begin position="151"/>
        <end position="171"/>
    </location>
</feature>
<keyword evidence="2 5" id="KW-0812">Transmembrane</keyword>
<protein>
    <recommendedName>
        <fullName evidence="6">NnrU domain-containing protein</fullName>
    </recommendedName>
</protein>
<gene>
    <name evidence="7" type="ORF">METZ01_LOCUS274958</name>
</gene>
<sequence>MFYSGIIIFFGIHLVPLIGKLKFYLKDKLGEGPYMGLFSVVALTGILLIIFGYESKSNFLYSINGKAYIYAKYIMFFSLTLFIAANMPTYIKKYTKHPMSLGIAIWTVLHLMVNPDTTSVILFGSFLAYSSISVLVAELRNSESKEVIPKIHYDMLSIVLGALLTFLAFNFHEYLSGVSLS</sequence>
<evidence type="ECO:0000259" key="6">
    <source>
        <dbReference type="Pfam" id="PF07298"/>
    </source>
</evidence>
<feature type="transmembrane region" description="Helical" evidence="5">
    <location>
        <begin position="6"/>
        <end position="25"/>
    </location>
</feature>
<accession>A0A382KAX7</accession>
<proteinExistence type="predicted"/>
<dbReference type="EMBL" id="UINC01079772">
    <property type="protein sequence ID" value="SVC22104.1"/>
    <property type="molecule type" value="Genomic_DNA"/>
</dbReference>
<reference evidence="7" key="1">
    <citation type="submission" date="2018-05" db="EMBL/GenBank/DDBJ databases">
        <authorList>
            <person name="Lanie J.A."/>
            <person name="Ng W.-L."/>
            <person name="Kazmierczak K.M."/>
            <person name="Andrzejewski T.M."/>
            <person name="Davidsen T.M."/>
            <person name="Wayne K.J."/>
            <person name="Tettelin H."/>
            <person name="Glass J.I."/>
            <person name="Rusch D."/>
            <person name="Podicherti R."/>
            <person name="Tsui H.-C.T."/>
            <person name="Winkler M.E."/>
        </authorList>
    </citation>
    <scope>NUCLEOTIDE SEQUENCE</scope>
</reference>
<name>A0A382KAX7_9ZZZZ</name>
<evidence type="ECO:0000313" key="7">
    <source>
        <dbReference type="EMBL" id="SVC22104.1"/>
    </source>
</evidence>
<evidence type="ECO:0000256" key="1">
    <source>
        <dbReference type="ARBA" id="ARBA00004141"/>
    </source>
</evidence>
<organism evidence="7">
    <name type="scientific">marine metagenome</name>
    <dbReference type="NCBI Taxonomy" id="408172"/>
    <lineage>
        <taxon>unclassified sequences</taxon>
        <taxon>metagenomes</taxon>
        <taxon>ecological metagenomes</taxon>
    </lineage>
</organism>
<evidence type="ECO:0000256" key="4">
    <source>
        <dbReference type="ARBA" id="ARBA00023136"/>
    </source>
</evidence>
<feature type="domain" description="NnrU" evidence="6">
    <location>
        <begin position="2"/>
        <end position="179"/>
    </location>
</feature>
<dbReference type="Pfam" id="PF07298">
    <property type="entry name" value="NnrU"/>
    <property type="match status" value="1"/>
</dbReference>
<dbReference type="AlphaFoldDB" id="A0A382KAX7"/>
<feature type="transmembrane region" description="Helical" evidence="5">
    <location>
        <begin position="37"/>
        <end position="55"/>
    </location>
</feature>